<dbReference type="InterPro" id="IPR009097">
    <property type="entry name" value="Cyclic_Pdiesterase"/>
</dbReference>
<organism evidence="1 2">
    <name type="scientific">Algoriphagus oliviformis</name>
    <dbReference type="NCBI Taxonomy" id="2811231"/>
    <lineage>
        <taxon>Bacteria</taxon>
        <taxon>Pseudomonadati</taxon>
        <taxon>Bacteroidota</taxon>
        <taxon>Cytophagia</taxon>
        <taxon>Cytophagales</taxon>
        <taxon>Cyclobacteriaceae</taxon>
        <taxon>Algoriphagus</taxon>
    </lineage>
</organism>
<accession>A0ABS3BXJ7</accession>
<keyword evidence="1" id="KW-0436">Ligase</keyword>
<dbReference type="Pfam" id="PF13563">
    <property type="entry name" value="2_5_RNA_ligase2"/>
    <property type="match status" value="1"/>
</dbReference>
<dbReference type="PANTHER" id="PTHR40037:SF1">
    <property type="entry name" value="PHOSPHOESTERASE SAOUHSC_00951-RELATED"/>
    <property type="match status" value="1"/>
</dbReference>
<evidence type="ECO:0000313" key="1">
    <source>
        <dbReference type="EMBL" id="MBN7809402.1"/>
    </source>
</evidence>
<gene>
    <name evidence="1" type="ORF">J0A68_00455</name>
</gene>
<name>A0ABS3BXJ7_9BACT</name>
<evidence type="ECO:0000313" key="2">
    <source>
        <dbReference type="Proteomes" id="UP000664317"/>
    </source>
</evidence>
<dbReference type="Proteomes" id="UP000664317">
    <property type="component" value="Unassembled WGS sequence"/>
</dbReference>
<protein>
    <submittedName>
        <fullName evidence="1">2'-5' RNA ligase family protein</fullName>
    </submittedName>
</protein>
<proteinExistence type="predicted"/>
<dbReference type="PANTHER" id="PTHR40037">
    <property type="entry name" value="PHOSPHOESTERASE YJCG-RELATED"/>
    <property type="match status" value="1"/>
</dbReference>
<dbReference type="InterPro" id="IPR050580">
    <property type="entry name" value="2H_phosphoesterase_YjcG-like"/>
</dbReference>
<dbReference type="RefSeq" id="WP_206576209.1">
    <property type="nucleotide sequence ID" value="NZ_JAFKCT010000001.1"/>
</dbReference>
<dbReference type="Gene3D" id="3.90.1140.10">
    <property type="entry name" value="Cyclic phosphodiesterase"/>
    <property type="match status" value="1"/>
</dbReference>
<sequence length="204" mass="23831">MGNEKPKYLASERVYEYLLLTTPNETVGRFAWNLKRLFTKNYRCLQADMLSPHITVGTFLLRKKLESKIVDKLREFAMTVTPFTAEFDGFGSFPKKVVFLDIANKEPFHELSKGSRDSSSRFNNDNSHFSFNAHLTIARSMNAEQFENAWRDWKDKAFKASSDVNEMLLLRRPFHHEQRNRFEKVTTFVFRGKKGTGGQLKLDF</sequence>
<comment type="caution">
    <text evidence="1">The sequence shown here is derived from an EMBL/GenBank/DDBJ whole genome shotgun (WGS) entry which is preliminary data.</text>
</comment>
<dbReference type="EMBL" id="JAFKCT010000001">
    <property type="protein sequence ID" value="MBN7809402.1"/>
    <property type="molecule type" value="Genomic_DNA"/>
</dbReference>
<dbReference type="GO" id="GO:0016874">
    <property type="term" value="F:ligase activity"/>
    <property type="evidence" value="ECO:0007669"/>
    <property type="project" value="UniProtKB-KW"/>
</dbReference>
<dbReference type="SUPFAM" id="SSF55144">
    <property type="entry name" value="LigT-like"/>
    <property type="match status" value="1"/>
</dbReference>
<keyword evidence="2" id="KW-1185">Reference proteome</keyword>
<reference evidence="1 2" key="1">
    <citation type="submission" date="2021-03" db="EMBL/GenBank/DDBJ databases">
        <title>novel species isolated from a fishpond in China.</title>
        <authorList>
            <person name="Lu H."/>
            <person name="Cai Z."/>
        </authorList>
    </citation>
    <scope>NUCLEOTIDE SEQUENCE [LARGE SCALE GENOMIC DNA]</scope>
    <source>
        <strain evidence="1 2">H41</strain>
    </source>
</reference>